<dbReference type="Proteomes" id="UP000811609">
    <property type="component" value="Chromosome 3"/>
</dbReference>
<keyword evidence="1" id="KW-0812">Transmembrane</keyword>
<feature type="transmembrane region" description="Helical" evidence="1">
    <location>
        <begin position="9"/>
        <end position="29"/>
    </location>
</feature>
<comment type="caution">
    <text evidence="2">The sequence shown here is derived from an EMBL/GenBank/DDBJ whole genome shotgun (WGS) entry which is preliminary data.</text>
</comment>
<evidence type="ECO:0000256" key="1">
    <source>
        <dbReference type="SAM" id="Phobius"/>
    </source>
</evidence>
<proteinExistence type="predicted"/>
<keyword evidence="1" id="KW-0472">Membrane</keyword>
<dbReference type="AlphaFoldDB" id="A0A8T1QYG0"/>
<dbReference type="PANTHER" id="PTHR39112:SF1">
    <property type="entry name" value="PROTEIN RALF-LIKE 27"/>
    <property type="match status" value="1"/>
</dbReference>
<keyword evidence="1" id="KW-1133">Transmembrane helix</keyword>
<reference evidence="2" key="1">
    <citation type="submission" date="2020-12" db="EMBL/GenBank/DDBJ databases">
        <title>WGS assembly of Carya illinoinensis cv. Pawnee.</title>
        <authorList>
            <person name="Platts A."/>
            <person name="Shu S."/>
            <person name="Wright S."/>
            <person name="Barry K."/>
            <person name="Edger P."/>
            <person name="Pires J.C."/>
            <person name="Schmutz J."/>
        </authorList>
    </citation>
    <scope>NUCLEOTIDE SEQUENCE</scope>
    <source>
        <tissue evidence="2">Leaf</tissue>
    </source>
</reference>
<evidence type="ECO:0000313" key="2">
    <source>
        <dbReference type="EMBL" id="KAG6660150.1"/>
    </source>
</evidence>
<sequence>MGKESKKSLLGVLVMFSAVILIMILPSMIESGAVPDHRRNTSTGCDASVGECSRELAEQLDDYQISPAPEPEPSIQYSYYARDYIAYRSLSRTPVCSLKRYANCLVPVRGRTRSCSTYDRCQRGRTG</sequence>
<evidence type="ECO:0000313" key="3">
    <source>
        <dbReference type="Proteomes" id="UP000811609"/>
    </source>
</evidence>
<dbReference type="PANTHER" id="PTHR39112">
    <property type="entry name" value="PROTEIN RALF-LIKE 27-RELATED"/>
    <property type="match status" value="1"/>
</dbReference>
<gene>
    <name evidence="2" type="ORF">CIPAW_03G085500</name>
</gene>
<keyword evidence="3" id="KW-1185">Reference proteome</keyword>
<accession>A0A8T1QYG0</accession>
<name>A0A8T1QYG0_CARIL</name>
<dbReference type="EMBL" id="CM031811">
    <property type="protein sequence ID" value="KAG6660150.1"/>
    <property type="molecule type" value="Genomic_DNA"/>
</dbReference>
<protein>
    <submittedName>
        <fullName evidence="2">Uncharacterized protein</fullName>
    </submittedName>
</protein>
<dbReference type="InterPro" id="IPR039252">
    <property type="entry name" value="RALFL27"/>
</dbReference>
<organism evidence="2 3">
    <name type="scientific">Carya illinoinensis</name>
    <name type="common">Pecan</name>
    <dbReference type="NCBI Taxonomy" id="32201"/>
    <lineage>
        <taxon>Eukaryota</taxon>
        <taxon>Viridiplantae</taxon>
        <taxon>Streptophyta</taxon>
        <taxon>Embryophyta</taxon>
        <taxon>Tracheophyta</taxon>
        <taxon>Spermatophyta</taxon>
        <taxon>Magnoliopsida</taxon>
        <taxon>eudicotyledons</taxon>
        <taxon>Gunneridae</taxon>
        <taxon>Pentapetalae</taxon>
        <taxon>rosids</taxon>
        <taxon>fabids</taxon>
        <taxon>Fagales</taxon>
        <taxon>Juglandaceae</taxon>
        <taxon>Carya</taxon>
    </lineage>
</organism>